<evidence type="ECO:0000313" key="2">
    <source>
        <dbReference type="EMBL" id="MDK4290239.1"/>
    </source>
</evidence>
<evidence type="ECO:0000259" key="1">
    <source>
        <dbReference type="Pfam" id="PF02698"/>
    </source>
</evidence>
<dbReference type="PANTHER" id="PTHR30336:SF20">
    <property type="entry name" value="DUF218 DOMAIN-CONTAINING PROTEIN"/>
    <property type="match status" value="1"/>
</dbReference>
<dbReference type="EMBL" id="JASNUQ010000007">
    <property type="protein sequence ID" value="MDK4290239.1"/>
    <property type="molecule type" value="Genomic_DNA"/>
</dbReference>
<sequence length="264" mass="28739">MNSLKIARRGLATLAGTSLLGAVVQASRVLTVAYRRRYLPVYDPEAIVVLGTAQYNGTPSRQFAARLEQAVFAARIFPDAQVLCVGGALPGDTETEAAVGAKYLQARGIVRAEGIGVGSDTAASLAATFHRYPELRGRDVLLVTDPNHSARAEKIARRFGVLPQAFPTPYSPCQFPSLAWWKSLLHEIGGLTVADVHVLAGASAAVRLESVLRKAQALVWPSRRMRHEYLRAQHEHEHEQARVQVQARVQAQQQCGENGQESSQ</sequence>
<proteinExistence type="predicted"/>
<dbReference type="CDD" id="cd06259">
    <property type="entry name" value="YdcF-like"/>
    <property type="match status" value="1"/>
</dbReference>
<dbReference type="InterPro" id="IPR051599">
    <property type="entry name" value="Cell_Envelope_Assoc"/>
</dbReference>
<dbReference type="RefSeq" id="WP_242721578.1">
    <property type="nucleotide sequence ID" value="NZ_CP051667.1"/>
</dbReference>
<reference evidence="2 3" key="1">
    <citation type="submission" date="2023-05" db="EMBL/GenBank/DDBJ databases">
        <title>Metabolic capabilities are highly conserved among human nasal-associated Corynebacterium species in pangenomic analyses.</title>
        <authorList>
            <person name="Tran T.H."/>
            <person name="Roberts A.Q."/>
            <person name="Escapa I.F."/>
            <person name="Gao W."/>
            <person name="Conlan S."/>
            <person name="Kong H."/>
            <person name="Segre J.A."/>
            <person name="Kelly M.S."/>
            <person name="Lemon K.P."/>
        </authorList>
    </citation>
    <scope>NUCLEOTIDE SEQUENCE [LARGE SCALE GENOMIC DNA]</scope>
    <source>
        <strain evidence="2 3">KPL3772</strain>
    </source>
</reference>
<dbReference type="InterPro" id="IPR003848">
    <property type="entry name" value="DUF218"/>
</dbReference>
<keyword evidence="3" id="KW-1185">Reference proteome</keyword>
<comment type="caution">
    <text evidence="2">The sequence shown here is derived from an EMBL/GenBank/DDBJ whole genome shotgun (WGS) entry which is preliminary data.</text>
</comment>
<dbReference type="PANTHER" id="PTHR30336">
    <property type="entry name" value="INNER MEMBRANE PROTEIN, PROBABLE PERMEASE"/>
    <property type="match status" value="1"/>
</dbReference>
<gene>
    <name evidence="2" type="ORF">QPX23_05810</name>
</gene>
<organism evidence="2 3">
    <name type="scientific">Corynebacterium pseudodiphtheriticum</name>
    <dbReference type="NCBI Taxonomy" id="37637"/>
    <lineage>
        <taxon>Bacteria</taxon>
        <taxon>Bacillati</taxon>
        <taxon>Actinomycetota</taxon>
        <taxon>Actinomycetes</taxon>
        <taxon>Mycobacteriales</taxon>
        <taxon>Corynebacteriaceae</taxon>
        <taxon>Corynebacterium</taxon>
    </lineage>
</organism>
<evidence type="ECO:0000313" key="3">
    <source>
        <dbReference type="Proteomes" id="UP001239759"/>
    </source>
</evidence>
<accession>A0ABT7FWB4</accession>
<name>A0ABT7FWB4_9CORY</name>
<dbReference type="Pfam" id="PF02698">
    <property type="entry name" value="DUF218"/>
    <property type="match status" value="1"/>
</dbReference>
<feature type="domain" description="DUF218" evidence="1">
    <location>
        <begin position="45"/>
        <end position="189"/>
    </location>
</feature>
<dbReference type="Proteomes" id="UP001239759">
    <property type="component" value="Unassembled WGS sequence"/>
</dbReference>
<protein>
    <submittedName>
        <fullName evidence="2">YdcF family protein</fullName>
    </submittedName>
</protein>